<evidence type="ECO:0000313" key="2">
    <source>
        <dbReference type="Proteomes" id="UP001162501"/>
    </source>
</evidence>
<evidence type="ECO:0000313" key="1">
    <source>
        <dbReference type="EMBL" id="CAN0039276.1"/>
    </source>
</evidence>
<sequence>MQGRRRVPRGLPDSVLRAQESLNQEPLGFLLRLEPPNPSRRLVGFIISDLVQTGWLPAKWFCAALQGMTASSPAAVLALGDCLPPPPPTACLCACFVLHSAQTCVQSLSNDAWGGASGDLGDGLETAHQPVLPCIKLEELAGCVLIN</sequence>
<dbReference type="Proteomes" id="UP001162501">
    <property type="component" value="Chromosome 20"/>
</dbReference>
<protein>
    <submittedName>
        <fullName evidence="1">Uncharacterized protein</fullName>
    </submittedName>
</protein>
<gene>
    <name evidence="1" type="ORF">MRATA1EN22A_LOCUS11134</name>
</gene>
<organism evidence="1 2">
    <name type="scientific">Rangifer tarandus platyrhynchus</name>
    <name type="common">Svalbard reindeer</name>
    <dbReference type="NCBI Taxonomy" id="3082113"/>
    <lineage>
        <taxon>Eukaryota</taxon>
        <taxon>Metazoa</taxon>
        <taxon>Chordata</taxon>
        <taxon>Craniata</taxon>
        <taxon>Vertebrata</taxon>
        <taxon>Euteleostomi</taxon>
        <taxon>Mammalia</taxon>
        <taxon>Eutheria</taxon>
        <taxon>Laurasiatheria</taxon>
        <taxon>Artiodactyla</taxon>
        <taxon>Ruminantia</taxon>
        <taxon>Pecora</taxon>
        <taxon>Cervidae</taxon>
        <taxon>Odocoileinae</taxon>
        <taxon>Rangifer</taxon>
    </lineage>
</organism>
<accession>A0AC59YWQ6</accession>
<name>A0AC59YWQ6_RANTA</name>
<proteinExistence type="predicted"/>
<reference evidence="1" key="2">
    <citation type="submission" date="2025-03" db="EMBL/GenBank/DDBJ databases">
        <authorList>
            <consortium name="ELIXIR-Norway"/>
            <consortium name="Elixir Norway"/>
        </authorList>
    </citation>
    <scope>NUCLEOTIDE SEQUENCE</scope>
</reference>
<dbReference type="EMBL" id="OX596104">
    <property type="protein sequence ID" value="CAN0039276.1"/>
    <property type="molecule type" value="Genomic_DNA"/>
</dbReference>
<reference evidence="1" key="1">
    <citation type="submission" date="2023-05" db="EMBL/GenBank/DDBJ databases">
        <authorList>
            <consortium name="ELIXIR-Norway"/>
        </authorList>
    </citation>
    <scope>NUCLEOTIDE SEQUENCE</scope>
</reference>